<evidence type="ECO:0000313" key="2">
    <source>
        <dbReference type="Proteomes" id="UP000712157"/>
    </source>
</evidence>
<dbReference type="Proteomes" id="UP000712157">
    <property type="component" value="Unassembled WGS sequence"/>
</dbReference>
<dbReference type="Gene3D" id="3.20.20.80">
    <property type="entry name" value="Glycosidases"/>
    <property type="match status" value="1"/>
</dbReference>
<gene>
    <name evidence="1" type="ORF">KTH89_04865</name>
</gene>
<sequence>MNKYYNIGAYYFPGFHPNQYNEQWHGKGWTEWELLKAASQRFEGHQQPKVPLWGYEDESDPVVMEKKIAAAADHNIDAFIFDWYWYENGPMHERCLEEGYLHAKNNNRCKFAIMWANHGWAAMQPQGRGRPHYYQTNSMLSYEAFLKATDHIIEHYFKHPSYWRPDGKLYFSFYEMKELVEMFGNMEKARKALDEFRCRVRGAGLGELNLNIIHQDYPILPGERQFEAGDSQNQYYKELGFDSVTSYIWIHHYMDTMEFPATPYCRLREQMKADYIKFSEQLDLPYYPNITMGWDPSPRTVQSDVYENVGYPFTPTISDNTPDEFRLALVQAKEFVDSHPKCRDIITVNAWNEWTESSYLEPDIINGYGYLQAFKEIFPAKPDRQETGE</sequence>
<organism evidence="1 2">
    <name type="scientific">Diplocloster agilis</name>
    <dbReference type="NCBI Taxonomy" id="2850323"/>
    <lineage>
        <taxon>Bacteria</taxon>
        <taxon>Bacillati</taxon>
        <taxon>Bacillota</taxon>
        <taxon>Clostridia</taxon>
        <taxon>Lachnospirales</taxon>
        <taxon>Lachnospiraceae</taxon>
        <taxon>Diplocloster</taxon>
    </lineage>
</organism>
<reference evidence="1" key="1">
    <citation type="submission" date="2021-06" db="EMBL/GenBank/DDBJ databases">
        <title>Description of novel taxa of the family Lachnospiraceae.</title>
        <authorList>
            <person name="Chaplin A.V."/>
            <person name="Sokolova S.R."/>
            <person name="Pikina A.P."/>
            <person name="Korzhanova M."/>
            <person name="Belova V."/>
            <person name="Korostin D."/>
            <person name="Efimov B.A."/>
        </authorList>
    </citation>
    <scope>NUCLEOTIDE SEQUENCE</scope>
    <source>
        <strain evidence="1">ASD5720</strain>
    </source>
</reference>
<dbReference type="EMBL" id="JAHQCW010000005">
    <property type="protein sequence ID" value="MBU9735857.1"/>
    <property type="molecule type" value="Genomic_DNA"/>
</dbReference>
<dbReference type="PANTHER" id="PTHR41244:SF1">
    <property type="entry name" value="GLYCOSYLTRANSFERASE"/>
    <property type="match status" value="1"/>
</dbReference>
<dbReference type="Pfam" id="PF14307">
    <property type="entry name" value="Glyco_tran_WbsX"/>
    <property type="match status" value="1"/>
</dbReference>
<dbReference type="PANTHER" id="PTHR41244">
    <property type="entry name" value="RHAMNAN SYNTHESIS F"/>
    <property type="match status" value="1"/>
</dbReference>
<dbReference type="InterPro" id="IPR032719">
    <property type="entry name" value="WbsX"/>
</dbReference>
<dbReference type="GO" id="GO:0016787">
    <property type="term" value="F:hydrolase activity"/>
    <property type="evidence" value="ECO:0007669"/>
    <property type="project" value="UniProtKB-KW"/>
</dbReference>
<accession>A0A949N9X6</accession>
<dbReference type="AlphaFoldDB" id="A0A949N9X6"/>
<protein>
    <submittedName>
        <fullName evidence="1">Glycoside hydrolase family 99-like domain-containing protein</fullName>
    </submittedName>
</protein>
<name>A0A949N9X6_9FIRM</name>
<keyword evidence="1" id="KW-0378">Hydrolase</keyword>
<keyword evidence="2" id="KW-1185">Reference proteome</keyword>
<dbReference type="RefSeq" id="WP_158344813.1">
    <property type="nucleotide sequence ID" value="NZ_JAHQCW010000005.1"/>
</dbReference>
<evidence type="ECO:0000313" key="1">
    <source>
        <dbReference type="EMBL" id="MBU9735857.1"/>
    </source>
</evidence>
<comment type="caution">
    <text evidence="1">The sequence shown here is derived from an EMBL/GenBank/DDBJ whole genome shotgun (WGS) entry which is preliminary data.</text>
</comment>
<proteinExistence type="predicted"/>